<dbReference type="EMBL" id="JACGCI010000098">
    <property type="protein sequence ID" value="KAF6745888.1"/>
    <property type="molecule type" value="Genomic_DNA"/>
</dbReference>
<dbReference type="Proteomes" id="UP000521943">
    <property type="component" value="Unassembled WGS sequence"/>
</dbReference>
<sequence>MRQTNVILQPNVTYLPFWEHDGRRKSQLSSAEKAVNDRLARRPELDLLALAQFAIAADAEVFSSADCSFVRSGTTAVLALRPPLLADPHDARAAPPALALA</sequence>
<organism evidence="1 2">
    <name type="scientific">Ephemerocybe angulata</name>
    <dbReference type="NCBI Taxonomy" id="980116"/>
    <lineage>
        <taxon>Eukaryota</taxon>
        <taxon>Fungi</taxon>
        <taxon>Dikarya</taxon>
        <taxon>Basidiomycota</taxon>
        <taxon>Agaricomycotina</taxon>
        <taxon>Agaricomycetes</taxon>
        <taxon>Agaricomycetidae</taxon>
        <taxon>Agaricales</taxon>
        <taxon>Agaricineae</taxon>
        <taxon>Psathyrellaceae</taxon>
        <taxon>Ephemerocybe</taxon>
    </lineage>
</organism>
<dbReference type="AlphaFoldDB" id="A0A8H6HF77"/>
<evidence type="ECO:0000313" key="1">
    <source>
        <dbReference type="EMBL" id="KAF6745888.1"/>
    </source>
</evidence>
<keyword evidence="2" id="KW-1185">Reference proteome</keyword>
<comment type="caution">
    <text evidence="1">The sequence shown here is derived from an EMBL/GenBank/DDBJ whole genome shotgun (WGS) entry which is preliminary data.</text>
</comment>
<protein>
    <submittedName>
        <fullName evidence="1">Uncharacterized protein</fullName>
    </submittedName>
</protein>
<reference evidence="1 2" key="1">
    <citation type="submission" date="2020-07" db="EMBL/GenBank/DDBJ databases">
        <title>Comparative genomics of pyrophilous fungi reveals a link between fire events and developmental genes.</title>
        <authorList>
            <consortium name="DOE Joint Genome Institute"/>
            <person name="Steindorff A.S."/>
            <person name="Carver A."/>
            <person name="Calhoun S."/>
            <person name="Stillman K."/>
            <person name="Liu H."/>
            <person name="Lipzen A."/>
            <person name="Pangilinan J."/>
            <person name="Labutti K."/>
            <person name="Bruns T.D."/>
            <person name="Grigoriev I.V."/>
        </authorList>
    </citation>
    <scope>NUCLEOTIDE SEQUENCE [LARGE SCALE GENOMIC DNA]</scope>
    <source>
        <strain evidence="1 2">CBS 144469</strain>
    </source>
</reference>
<gene>
    <name evidence="1" type="ORF">DFP72DRAFT_1076866</name>
</gene>
<accession>A0A8H6HF77</accession>
<proteinExistence type="predicted"/>
<name>A0A8H6HF77_9AGAR</name>
<evidence type="ECO:0000313" key="2">
    <source>
        <dbReference type="Proteomes" id="UP000521943"/>
    </source>
</evidence>